<dbReference type="NCBIfam" id="NF003698">
    <property type="entry name" value="PRK05309.1"/>
    <property type="match status" value="1"/>
</dbReference>
<evidence type="ECO:0000256" key="1">
    <source>
        <dbReference type="ARBA" id="ARBA00006194"/>
    </source>
</evidence>
<evidence type="ECO:0000256" key="2">
    <source>
        <dbReference type="ARBA" id="ARBA00022980"/>
    </source>
</evidence>
<dbReference type="Gene3D" id="3.30.420.80">
    <property type="entry name" value="Ribosomal protein S11"/>
    <property type="match status" value="1"/>
</dbReference>
<evidence type="ECO:0000313" key="5">
    <source>
        <dbReference type="EMBL" id="QKE31272.1"/>
    </source>
</evidence>
<keyword evidence="4" id="KW-0812">Transmembrane</keyword>
<dbReference type="PIRSF" id="PIRSF002131">
    <property type="entry name" value="Ribosomal_S11"/>
    <property type="match status" value="1"/>
</dbReference>
<protein>
    <submittedName>
        <fullName evidence="5">30S ribosomal protein S11</fullName>
    </submittedName>
</protein>
<dbReference type="GeneID" id="55752693"/>
<dbReference type="PANTHER" id="PTHR11759">
    <property type="entry name" value="40S RIBOSOMAL PROTEIN S14/30S RIBOSOMAL PROTEIN S11"/>
    <property type="match status" value="1"/>
</dbReference>
<dbReference type="RefSeq" id="YP_009863941.1">
    <property type="nucleotide sequence ID" value="NC_049015.1"/>
</dbReference>
<keyword evidence="5" id="KW-0934">Plastid</keyword>
<dbReference type="SUPFAM" id="SSF53137">
    <property type="entry name" value="Translational machinery components"/>
    <property type="match status" value="1"/>
</dbReference>
<dbReference type="GO" id="GO:1990904">
    <property type="term" value="C:ribonucleoprotein complex"/>
    <property type="evidence" value="ECO:0007669"/>
    <property type="project" value="UniProtKB-KW"/>
</dbReference>
<keyword evidence="3" id="KW-0687">Ribonucleoprotein</keyword>
<reference evidence="5" key="1">
    <citation type="submission" date="2020-03" db="EMBL/GenBank/DDBJ databases">
        <title>Implications ofthe plastome evolution in the true lilies (monocot order Liliales).</title>
        <authorList>
            <person name="Do H.D.K."/>
            <person name="Kim C."/>
            <person name="Chase M.W."/>
            <person name="Kim J.-H."/>
        </authorList>
    </citation>
    <scope>NUCLEOTIDE SEQUENCE</scope>
</reference>
<dbReference type="GO" id="GO:0003735">
    <property type="term" value="F:structural constituent of ribosome"/>
    <property type="evidence" value="ECO:0007669"/>
    <property type="project" value="InterPro"/>
</dbReference>
<dbReference type="HAMAP" id="MF_01310">
    <property type="entry name" value="Ribosomal_uS11"/>
    <property type="match status" value="1"/>
</dbReference>
<name>A0A7D3U3C7_9LILI</name>
<gene>
    <name evidence="5" type="primary">rps11</name>
</gene>
<feature type="transmembrane region" description="Helical" evidence="4">
    <location>
        <begin position="21"/>
        <end position="41"/>
    </location>
</feature>
<dbReference type="InterPro" id="IPR001971">
    <property type="entry name" value="Ribosomal_uS11"/>
</dbReference>
<dbReference type="AlphaFoldDB" id="A0A7D3U3C7"/>
<dbReference type="EMBL" id="MT261149">
    <property type="protein sequence ID" value="QKE31272.1"/>
    <property type="molecule type" value="Genomic_DNA"/>
</dbReference>
<dbReference type="InterPro" id="IPR036967">
    <property type="entry name" value="Ribosomal_uS11_sf"/>
</dbReference>
<evidence type="ECO:0000256" key="4">
    <source>
        <dbReference type="SAM" id="Phobius"/>
    </source>
</evidence>
<dbReference type="Pfam" id="PF00411">
    <property type="entry name" value="Ribosomal_S11"/>
    <property type="match status" value="1"/>
</dbReference>
<accession>A0A7D3U3C7</accession>
<organism evidence="5">
    <name type="scientific">Arachnitis uniflora</name>
    <dbReference type="NCBI Taxonomy" id="191246"/>
    <lineage>
        <taxon>Eukaryota</taxon>
        <taxon>Viridiplantae</taxon>
        <taxon>Streptophyta</taxon>
        <taxon>Embryophyta</taxon>
        <taxon>Tracheophyta</taxon>
        <taxon>Spermatophyta</taxon>
        <taxon>Magnoliopsida</taxon>
        <taxon>Liliopsida</taxon>
        <taxon>Liliales</taxon>
        <taxon>Corsiaceae</taxon>
        <taxon>Arachnitis</taxon>
    </lineage>
</organism>
<sequence length="131" mass="14902">MTKLIQKKSLHKNRYQIQKRVIIYIQISLNNIIITVTDIWGQAILWTSSGAYGFKGPKRGTPYAAQATVRNFIRLLVYRGIRQAEVMIKGPGPGRDAALRTFYRSQISLNFVCDITPTAHNGCRPPKKKRV</sequence>
<geneLocation type="plastid" evidence="5"/>
<dbReference type="GO" id="GO:0005840">
    <property type="term" value="C:ribosome"/>
    <property type="evidence" value="ECO:0007669"/>
    <property type="project" value="UniProtKB-KW"/>
</dbReference>
<keyword evidence="2 5" id="KW-0689">Ribosomal protein</keyword>
<keyword evidence="4" id="KW-0472">Membrane</keyword>
<dbReference type="GO" id="GO:0006412">
    <property type="term" value="P:translation"/>
    <property type="evidence" value="ECO:0007669"/>
    <property type="project" value="InterPro"/>
</dbReference>
<evidence type="ECO:0000256" key="3">
    <source>
        <dbReference type="ARBA" id="ARBA00023274"/>
    </source>
</evidence>
<comment type="similarity">
    <text evidence="1">Belongs to the universal ribosomal protein uS11 family.</text>
</comment>
<proteinExistence type="inferred from homology"/>
<keyword evidence="4" id="KW-1133">Transmembrane helix</keyword>